<dbReference type="InterPro" id="IPR023696">
    <property type="entry name" value="Ureohydrolase_dom_sf"/>
</dbReference>
<dbReference type="OrthoDB" id="1918432at2759"/>
<comment type="caution">
    <text evidence="3">The sequence shown here is derived from an EMBL/GenBank/DDBJ whole genome shotgun (WGS) entry which is preliminary data.</text>
</comment>
<name>A0A9W6XKM6_9STRA</name>
<dbReference type="Gene3D" id="3.40.800.20">
    <property type="entry name" value="Histone deacetylase domain"/>
    <property type="match status" value="1"/>
</dbReference>
<feature type="region of interest" description="Disordered" evidence="1">
    <location>
        <begin position="178"/>
        <end position="250"/>
    </location>
</feature>
<dbReference type="AlphaFoldDB" id="A0A9W6XKM6"/>
<evidence type="ECO:0000313" key="4">
    <source>
        <dbReference type="Proteomes" id="UP001165121"/>
    </source>
</evidence>
<dbReference type="InterPro" id="IPR023801">
    <property type="entry name" value="His_deacetylse_dom"/>
</dbReference>
<dbReference type="GO" id="GO:0040029">
    <property type="term" value="P:epigenetic regulation of gene expression"/>
    <property type="evidence" value="ECO:0007669"/>
    <property type="project" value="TreeGrafter"/>
</dbReference>
<feature type="compositionally biased region" description="Basic and acidic residues" evidence="1">
    <location>
        <begin position="202"/>
        <end position="222"/>
    </location>
</feature>
<organism evidence="3 4">
    <name type="scientific">Phytophthora fragariaefolia</name>
    <dbReference type="NCBI Taxonomy" id="1490495"/>
    <lineage>
        <taxon>Eukaryota</taxon>
        <taxon>Sar</taxon>
        <taxon>Stramenopiles</taxon>
        <taxon>Oomycota</taxon>
        <taxon>Peronosporomycetes</taxon>
        <taxon>Peronosporales</taxon>
        <taxon>Peronosporaceae</taxon>
        <taxon>Phytophthora</taxon>
    </lineage>
</organism>
<evidence type="ECO:0000259" key="2">
    <source>
        <dbReference type="Pfam" id="PF00850"/>
    </source>
</evidence>
<dbReference type="SUPFAM" id="SSF52768">
    <property type="entry name" value="Arginase/deacetylase"/>
    <property type="match status" value="1"/>
</dbReference>
<keyword evidence="4" id="KW-1185">Reference proteome</keyword>
<dbReference type="Proteomes" id="UP001165121">
    <property type="component" value="Unassembled WGS sequence"/>
</dbReference>
<accession>A0A9W6XKM6</accession>
<dbReference type="GO" id="GO:0005634">
    <property type="term" value="C:nucleus"/>
    <property type="evidence" value="ECO:0007669"/>
    <property type="project" value="TreeGrafter"/>
</dbReference>
<proteinExistence type="predicted"/>
<dbReference type="GO" id="GO:0004407">
    <property type="term" value="F:histone deacetylase activity"/>
    <property type="evidence" value="ECO:0007669"/>
    <property type="project" value="InterPro"/>
</dbReference>
<dbReference type="Pfam" id="PF00850">
    <property type="entry name" value="Hist_deacetyl"/>
    <property type="match status" value="1"/>
</dbReference>
<protein>
    <submittedName>
        <fullName evidence="3">Unnamed protein product</fullName>
    </submittedName>
</protein>
<dbReference type="PRINTS" id="PR01271">
    <property type="entry name" value="HISDACETLASE"/>
</dbReference>
<evidence type="ECO:0000313" key="3">
    <source>
        <dbReference type="EMBL" id="GMF40442.1"/>
    </source>
</evidence>
<gene>
    <name evidence="3" type="ORF">Pfra01_001241900</name>
</gene>
<dbReference type="EMBL" id="BSXT01001246">
    <property type="protein sequence ID" value="GMF40442.1"/>
    <property type="molecule type" value="Genomic_DNA"/>
</dbReference>
<dbReference type="PANTHER" id="PTHR10625:SF44">
    <property type="entry name" value="HISTONE DEACETYLASE 19"/>
    <property type="match status" value="1"/>
</dbReference>
<dbReference type="InterPro" id="IPR003084">
    <property type="entry name" value="HDAC_I/II"/>
</dbReference>
<feature type="domain" description="Histone deacetylase" evidence="2">
    <location>
        <begin position="1"/>
        <end position="125"/>
    </location>
</feature>
<feature type="compositionally biased region" description="Acidic residues" evidence="1">
    <location>
        <begin position="223"/>
        <end position="235"/>
    </location>
</feature>
<reference evidence="3" key="1">
    <citation type="submission" date="2023-04" db="EMBL/GenBank/DDBJ databases">
        <title>Phytophthora fragariaefolia NBRC 109709.</title>
        <authorList>
            <person name="Ichikawa N."/>
            <person name="Sato H."/>
            <person name="Tonouchi N."/>
        </authorList>
    </citation>
    <scope>NUCLEOTIDE SEQUENCE</scope>
    <source>
        <strain evidence="3">NBRC 109709</strain>
    </source>
</reference>
<sequence>MTVSFHKYGDYFPGTGDIKDIGAKSGKYYAVNFPLHSGMDDESYESIFKPVIEKVMETFCPTAVVLQCGADSLTGDRLGCFNVTTRGHGECVRFVKGFGLPMLVVGGGGYRIRNVSRAWAYETSILVNQEVSNNIPYNDYFEFYSPDFKLHLVPDKDLKNDNSKEIKIFENLRTITGAPSVQMQQAPPARMLREENEDAADPDSRTENNGKHQHEAEFYHDEQDQDNNDEAENEGNENAAPDVVPMDVDN</sequence>
<dbReference type="PANTHER" id="PTHR10625">
    <property type="entry name" value="HISTONE DEACETYLASE HDAC1-RELATED"/>
    <property type="match status" value="1"/>
</dbReference>
<evidence type="ECO:0000256" key="1">
    <source>
        <dbReference type="SAM" id="MobiDB-lite"/>
    </source>
</evidence>
<dbReference type="InterPro" id="IPR037138">
    <property type="entry name" value="His_deacetylse_dom_sf"/>
</dbReference>